<dbReference type="InterPro" id="IPR050792">
    <property type="entry name" value="ADP-ribosylglycohydrolase"/>
</dbReference>
<dbReference type="PANTHER" id="PTHR16222:SF24">
    <property type="entry name" value="ADP-RIBOSYLHYDROLASE ARH3"/>
    <property type="match status" value="1"/>
</dbReference>
<feature type="binding site" evidence="3">
    <location>
        <position position="63"/>
    </location>
    <ligand>
        <name>Mg(2+)</name>
        <dbReference type="ChEBI" id="CHEBI:18420"/>
        <label>1</label>
    </ligand>
</feature>
<organism evidence="4 5">
    <name type="scientific">Zophobihabitans entericus</name>
    <dbReference type="NCBI Taxonomy" id="1635327"/>
    <lineage>
        <taxon>Bacteria</taxon>
        <taxon>Pseudomonadati</taxon>
        <taxon>Pseudomonadota</taxon>
        <taxon>Gammaproteobacteria</taxon>
        <taxon>Orbales</taxon>
        <taxon>Orbaceae</taxon>
        <taxon>Zophobihabitans</taxon>
    </lineage>
</organism>
<keyword evidence="2 4" id="KW-0378">Hydrolase</keyword>
<evidence type="ECO:0000256" key="2">
    <source>
        <dbReference type="ARBA" id="ARBA00022801"/>
    </source>
</evidence>
<dbReference type="Proteomes" id="UP000501168">
    <property type="component" value="Chromosome"/>
</dbReference>
<feature type="binding site" evidence="3">
    <location>
        <position position="62"/>
    </location>
    <ligand>
        <name>Mg(2+)</name>
        <dbReference type="ChEBI" id="CHEBI:18420"/>
        <label>1</label>
    </ligand>
</feature>
<feature type="binding site" evidence="3">
    <location>
        <position position="64"/>
    </location>
    <ligand>
        <name>Mg(2+)</name>
        <dbReference type="ChEBI" id="CHEBI:18420"/>
        <label>1</label>
    </ligand>
</feature>
<protein>
    <submittedName>
        <fullName evidence="4">ADP-ribosylglycohydrolase family protein</fullName>
    </submittedName>
</protein>
<accession>A0A6G9I933</accession>
<dbReference type="GO" id="GO:0016787">
    <property type="term" value="F:hydrolase activity"/>
    <property type="evidence" value="ECO:0007669"/>
    <property type="project" value="UniProtKB-KW"/>
</dbReference>
<dbReference type="InParanoid" id="A0A6G9I933"/>
<feature type="binding site" evidence="3">
    <location>
        <position position="283"/>
    </location>
    <ligand>
        <name>Mg(2+)</name>
        <dbReference type="ChEBI" id="CHEBI:18420"/>
        <label>1</label>
    </ligand>
</feature>
<dbReference type="PANTHER" id="PTHR16222">
    <property type="entry name" value="ADP-RIBOSYLGLYCOHYDROLASE"/>
    <property type="match status" value="1"/>
</dbReference>
<evidence type="ECO:0000256" key="3">
    <source>
        <dbReference type="PIRSR" id="PIRSR605502-1"/>
    </source>
</evidence>
<evidence type="ECO:0000313" key="4">
    <source>
        <dbReference type="EMBL" id="QIQ20731.1"/>
    </source>
</evidence>
<keyword evidence="5" id="KW-1185">Reference proteome</keyword>
<comment type="similarity">
    <text evidence="1">Belongs to the ADP-ribosylglycohydrolase family.</text>
</comment>
<dbReference type="Gene3D" id="1.10.4080.10">
    <property type="entry name" value="ADP-ribosylation/Crystallin J1"/>
    <property type="match status" value="1"/>
</dbReference>
<evidence type="ECO:0000256" key="1">
    <source>
        <dbReference type="ARBA" id="ARBA00010702"/>
    </source>
</evidence>
<evidence type="ECO:0000313" key="5">
    <source>
        <dbReference type="Proteomes" id="UP000501168"/>
    </source>
</evidence>
<dbReference type="EMBL" id="CP050253">
    <property type="protein sequence ID" value="QIQ20731.1"/>
    <property type="molecule type" value="Genomic_DNA"/>
</dbReference>
<dbReference type="Pfam" id="PF03747">
    <property type="entry name" value="ADP_ribosyl_GH"/>
    <property type="match status" value="1"/>
</dbReference>
<dbReference type="InterPro" id="IPR036705">
    <property type="entry name" value="Ribosyl_crysJ1_sf"/>
</dbReference>
<keyword evidence="3" id="KW-0460">Magnesium</keyword>
<sequence length="335" mass="36040">MKNTQKKILGCLYGQAIGDAMGMPSELLPRYRLHELFGEITGFLPGHAKNPASSHLKRGEFTDDTHQAIALIKAITECNGEIVPTIIAQHILHWAQTNDAFNTLGPTSKHTLLSLQKGEALENIKANGVTNGAAMRISPVGCLLSSNNPSFIDGVAQACYATHKSDIAIAGAAVIAKAISRIIDGYSWQEIKPELLVIAHDVQTKYRSTFSPSLSLRIKYAFEVAQQLKNKPKDLALNELYNIIGAGMDTIESVPTALAIVDITLEDPMMTALYCANLGGDTDTIGAIATAICGTIHGIDAFPPEAIQLINDTNKINFADMANSLTQLRFKIGTV</sequence>
<dbReference type="FunCoup" id="A0A6G9I933">
    <property type="interactions" value="194"/>
</dbReference>
<name>A0A6G9I933_9GAMM</name>
<dbReference type="GO" id="GO:0046872">
    <property type="term" value="F:metal ion binding"/>
    <property type="evidence" value="ECO:0007669"/>
    <property type="project" value="UniProtKB-KW"/>
</dbReference>
<feature type="binding site" evidence="3">
    <location>
        <position position="281"/>
    </location>
    <ligand>
        <name>Mg(2+)</name>
        <dbReference type="ChEBI" id="CHEBI:18420"/>
        <label>1</label>
    </ligand>
</feature>
<dbReference type="SUPFAM" id="SSF101478">
    <property type="entry name" value="ADP-ribosylglycohydrolase"/>
    <property type="match status" value="1"/>
</dbReference>
<dbReference type="AlphaFoldDB" id="A0A6G9I933"/>
<dbReference type="RefSeq" id="WP_166914805.1">
    <property type="nucleotide sequence ID" value="NZ_CP050253.1"/>
</dbReference>
<proteinExistence type="inferred from homology"/>
<reference evidence="4 5" key="1">
    <citation type="submission" date="2020-03" db="EMBL/GenBank/DDBJ databases">
        <title>Complete genome sequence of Orbus sp. IPMB12 (BCRC 80908).</title>
        <authorList>
            <person name="Lo W.-S."/>
            <person name="Chang T.-H."/>
            <person name="Kuo C.-H."/>
        </authorList>
    </citation>
    <scope>NUCLEOTIDE SEQUENCE [LARGE SCALE GENOMIC DNA]</scope>
    <source>
        <strain evidence="4 5">IPMB12</strain>
    </source>
</reference>
<gene>
    <name evidence="4" type="ORF">IPMB12_02965</name>
</gene>
<comment type="cofactor">
    <cofactor evidence="3">
        <name>Mg(2+)</name>
        <dbReference type="ChEBI" id="CHEBI:18420"/>
    </cofactor>
    <text evidence="3">Binds 2 magnesium ions per subunit.</text>
</comment>
<dbReference type="KEGG" id="orb:IPMB12_02965"/>
<keyword evidence="3" id="KW-0479">Metal-binding</keyword>
<feature type="binding site" evidence="3">
    <location>
        <position position="284"/>
    </location>
    <ligand>
        <name>Mg(2+)</name>
        <dbReference type="ChEBI" id="CHEBI:18420"/>
        <label>1</label>
    </ligand>
</feature>
<dbReference type="InterPro" id="IPR005502">
    <property type="entry name" value="Ribosyl_crysJ1"/>
</dbReference>